<keyword evidence="3" id="KW-1185">Reference proteome</keyword>
<evidence type="ECO:0000313" key="2">
    <source>
        <dbReference type="EMBL" id="RRQ21017.1"/>
    </source>
</evidence>
<evidence type="ECO:0000313" key="3">
    <source>
        <dbReference type="Proteomes" id="UP000287798"/>
    </source>
</evidence>
<name>A0A426QGY9_9GAMM</name>
<reference evidence="2 3" key="1">
    <citation type="journal article" date="2010" name="Int. J. Syst. Evol. Microbiol.">
        <title>Thiohalobacter thiocyanaticus gen. nov., sp. nov., a moderately halophilic, sulfur-oxidizing gammaproteobacterium from hypersaline lakes, that utilizes thiocyanate.</title>
        <authorList>
            <person name="Sorokin D.Y."/>
            <person name="Kovaleva O.L."/>
            <person name="Tourova T.P."/>
            <person name="Muyzer G."/>
        </authorList>
    </citation>
    <scope>NUCLEOTIDE SEQUENCE [LARGE SCALE GENOMIC DNA]</scope>
    <source>
        <strain evidence="2 3">Hrh1</strain>
    </source>
</reference>
<protein>
    <submittedName>
        <fullName evidence="2">Uncharacterized protein</fullName>
    </submittedName>
</protein>
<proteinExistence type="predicted"/>
<dbReference type="AlphaFoldDB" id="A0A426QGY9"/>
<feature type="region of interest" description="Disordered" evidence="1">
    <location>
        <begin position="73"/>
        <end position="102"/>
    </location>
</feature>
<evidence type="ECO:0000256" key="1">
    <source>
        <dbReference type="SAM" id="MobiDB-lite"/>
    </source>
</evidence>
<feature type="compositionally biased region" description="Polar residues" evidence="1">
    <location>
        <begin position="92"/>
        <end position="102"/>
    </location>
</feature>
<accession>A0A426QGY9</accession>
<sequence length="102" mass="10536">MTDQPQLHPSIVAMVSLASGIAAGHPDMGQCQLERLRKAGVPQHQIDAVIEIARHIRDEAAQKLDAAFDETAASAAKPKVDKGRAAAGSGCCTPTASGQSCC</sequence>
<dbReference type="EMBL" id="QZMU01000001">
    <property type="protein sequence ID" value="RRQ21017.1"/>
    <property type="molecule type" value="Genomic_DNA"/>
</dbReference>
<comment type="caution">
    <text evidence="2">The sequence shown here is derived from an EMBL/GenBank/DDBJ whole genome shotgun (WGS) entry which is preliminary data.</text>
</comment>
<dbReference type="Proteomes" id="UP000287798">
    <property type="component" value="Unassembled WGS sequence"/>
</dbReference>
<organism evidence="2 3">
    <name type="scientific">Thiohalobacter thiocyanaticus</name>
    <dbReference type="NCBI Taxonomy" id="585455"/>
    <lineage>
        <taxon>Bacteria</taxon>
        <taxon>Pseudomonadati</taxon>
        <taxon>Pseudomonadota</taxon>
        <taxon>Gammaproteobacteria</taxon>
        <taxon>Thiohalobacterales</taxon>
        <taxon>Thiohalobacteraceae</taxon>
        <taxon>Thiohalobacter</taxon>
    </lineage>
</organism>
<gene>
    <name evidence="2" type="ORF">D6C00_02895</name>
</gene>
<dbReference type="RefSeq" id="WP_125180230.1">
    <property type="nucleotide sequence ID" value="NZ_QZMU01000001.1"/>
</dbReference>
<dbReference type="OrthoDB" id="8563100at2"/>